<keyword evidence="5" id="KW-1185">Reference proteome</keyword>
<feature type="region of interest" description="Disordered" evidence="2">
    <location>
        <begin position="338"/>
        <end position="367"/>
    </location>
</feature>
<feature type="compositionally biased region" description="Basic and acidic residues" evidence="2">
    <location>
        <begin position="18"/>
        <end position="36"/>
    </location>
</feature>
<dbReference type="GO" id="GO:0003676">
    <property type="term" value="F:nucleic acid binding"/>
    <property type="evidence" value="ECO:0007669"/>
    <property type="project" value="InterPro"/>
</dbReference>
<organism evidence="4 5">
    <name type="scientific">Chara braunii</name>
    <name type="common">Braun's stonewort</name>
    <dbReference type="NCBI Taxonomy" id="69332"/>
    <lineage>
        <taxon>Eukaryota</taxon>
        <taxon>Viridiplantae</taxon>
        <taxon>Streptophyta</taxon>
        <taxon>Charophyceae</taxon>
        <taxon>Charales</taxon>
        <taxon>Characeae</taxon>
        <taxon>Chara</taxon>
    </lineage>
</organism>
<protein>
    <recommendedName>
        <fullName evidence="3">CCHC-type domain-containing protein</fullName>
    </recommendedName>
</protein>
<evidence type="ECO:0000259" key="3">
    <source>
        <dbReference type="PROSITE" id="PS50158"/>
    </source>
</evidence>
<feature type="region of interest" description="Disordered" evidence="2">
    <location>
        <begin position="184"/>
        <end position="276"/>
    </location>
</feature>
<evidence type="ECO:0000313" key="5">
    <source>
        <dbReference type="Proteomes" id="UP000265515"/>
    </source>
</evidence>
<feature type="compositionally biased region" description="Basic and acidic residues" evidence="2">
    <location>
        <begin position="105"/>
        <end position="133"/>
    </location>
</feature>
<feature type="compositionally biased region" description="Polar residues" evidence="2">
    <location>
        <begin position="72"/>
        <end position="82"/>
    </location>
</feature>
<gene>
    <name evidence="4" type="ORF">CBR_g9023</name>
</gene>
<proteinExistence type="predicted"/>
<dbReference type="Pfam" id="PF00098">
    <property type="entry name" value="zf-CCHC"/>
    <property type="match status" value="1"/>
</dbReference>
<evidence type="ECO:0000256" key="1">
    <source>
        <dbReference type="PROSITE-ProRule" id="PRU00047"/>
    </source>
</evidence>
<name>A0A388KNJ6_CHABU</name>
<dbReference type="EMBL" id="BFEA01000150">
    <property type="protein sequence ID" value="GBG71607.1"/>
    <property type="molecule type" value="Genomic_DNA"/>
</dbReference>
<dbReference type="AlphaFoldDB" id="A0A388KNJ6"/>
<feature type="region of interest" description="Disordered" evidence="2">
    <location>
        <begin position="61"/>
        <end position="149"/>
    </location>
</feature>
<keyword evidence="1" id="KW-0479">Metal-binding</keyword>
<dbReference type="Gene3D" id="4.10.60.10">
    <property type="entry name" value="Zinc finger, CCHC-type"/>
    <property type="match status" value="1"/>
</dbReference>
<feature type="domain" description="CCHC-type" evidence="3">
    <location>
        <begin position="52"/>
        <end position="68"/>
    </location>
</feature>
<reference evidence="4 5" key="1">
    <citation type="journal article" date="2018" name="Cell">
        <title>The Chara Genome: Secondary Complexity and Implications for Plant Terrestrialization.</title>
        <authorList>
            <person name="Nishiyama T."/>
            <person name="Sakayama H."/>
            <person name="Vries J.D."/>
            <person name="Buschmann H."/>
            <person name="Saint-Marcoux D."/>
            <person name="Ullrich K.K."/>
            <person name="Haas F.B."/>
            <person name="Vanderstraeten L."/>
            <person name="Becker D."/>
            <person name="Lang D."/>
            <person name="Vosolsobe S."/>
            <person name="Rombauts S."/>
            <person name="Wilhelmsson P.K.I."/>
            <person name="Janitza P."/>
            <person name="Kern R."/>
            <person name="Heyl A."/>
            <person name="Rumpler F."/>
            <person name="Villalobos L.I.A.C."/>
            <person name="Clay J.M."/>
            <person name="Skokan R."/>
            <person name="Toyoda A."/>
            <person name="Suzuki Y."/>
            <person name="Kagoshima H."/>
            <person name="Schijlen E."/>
            <person name="Tajeshwar N."/>
            <person name="Catarino B."/>
            <person name="Hetherington A.J."/>
            <person name="Saltykova A."/>
            <person name="Bonnot C."/>
            <person name="Breuninger H."/>
            <person name="Symeonidi A."/>
            <person name="Radhakrishnan G.V."/>
            <person name="Van Nieuwerburgh F."/>
            <person name="Deforce D."/>
            <person name="Chang C."/>
            <person name="Karol K.G."/>
            <person name="Hedrich R."/>
            <person name="Ulvskov P."/>
            <person name="Glockner G."/>
            <person name="Delwiche C.F."/>
            <person name="Petrasek J."/>
            <person name="Van de Peer Y."/>
            <person name="Friml J."/>
            <person name="Beilby M."/>
            <person name="Dolan L."/>
            <person name="Kohara Y."/>
            <person name="Sugano S."/>
            <person name="Fujiyama A."/>
            <person name="Delaux P.-M."/>
            <person name="Quint M."/>
            <person name="TheiBen G."/>
            <person name="Hagemann M."/>
            <person name="Harholt J."/>
            <person name="Dunand C."/>
            <person name="Zachgo S."/>
            <person name="Langdale J."/>
            <person name="Maumus F."/>
            <person name="Straeten D.V.D."/>
            <person name="Gould S.B."/>
            <person name="Rensing S.A."/>
        </authorList>
    </citation>
    <scope>NUCLEOTIDE SEQUENCE [LARGE SCALE GENOMIC DNA]</scope>
    <source>
        <strain evidence="4 5">S276</strain>
    </source>
</reference>
<dbReference type="SMART" id="SM00343">
    <property type="entry name" value="ZnF_C2HC"/>
    <property type="match status" value="1"/>
</dbReference>
<accession>A0A388KNJ6</accession>
<dbReference type="InterPro" id="IPR036875">
    <property type="entry name" value="Znf_CCHC_sf"/>
</dbReference>
<dbReference type="SUPFAM" id="SSF57756">
    <property type="entry name" value="Retrovirus zinc finger-like domains"/>
    <property type="match status" value="1"/>
</dbReference>
<evidence type="ECO:0000256" key="2">
    <source>
        <dbReference type="SAM" id="MobiDB-lite"/>
    </source>
</evidence>
<dbReference type="OrthoDB" id="8066754at2759"/>
<keyword evidence="1" id="KW-0862">Zinc</keyword>
<dbReference type="Proteomes" id="UP000265515">
    <property type="component" value="Unassembled WGS sequence"/>
</dbReference>
<comment type="caution">
    <text evidence="4">The sequence shown here is derived from an EMBL/GenBank/DDBJ whole genome shotgun (WGS) entry which is preliminary data.</text>
</comment>
<dbReference type="GO" id="GO:0008270">
    <property type="term" value="F:zinc ion binding"/>
    <property type="evidence" value="ECO:0007669"/>
    <property type="project" value="UniProtKB-KW"/>
</dbReference>
<feature type="region of interest" description="Disordered" evidence="2">
    <location>
        <begin position="1"/>
        <end position="47"/>
    </location>
</feature>
<sequence>MGRYDKGRGYDSGGWDSGDDRRERGIDRGQRYDGRRGYSAKDYGRKSDRQVKCYECGEIGHYKSRCPKPQAHQGSSGGTVSLSRDLENSLSAMGRMAKQLLEQQKQADDAKREAEVRKAQEEAEKAATEEEARVAMAKKLQKKDKEKRRQWEIRKLLAQQTAEFEAKLEKMMGLTKKMKVVSIGKKKEEVGATPPLSSAESEEEEEELATPLKDKQKWRDSTGAVENSPPVKTPKKHGKMEDVGTPVSQKKKGRGRPAKAESQVARLVTGEDPWEGVPTREKYATEAAFRKAVRKTIGSFYPETLKVMCRGAGLPFYGVNDAIDALAKLRVTYCYRPKKSARSTSTKSTDEEQIGGVLADPEGEPEK</sequence>
<dbReference type="Gramene" id="GBG71607">
    <property type="protein sequence ID" value="GBG71607"/>
    <property type="gene ID" value="CBR_g9023"/>
</dbReference>
<evidence type="ECO:0000313" key="4">
    <source>
        <dbReference type="EMBL" id="GBG71607.1"/>
    </source>
</evidence>
<dbReference type="InterPro" id="IPR001878">
    <property type="entry name" value="Znf_CCHC"/>
</dbReference>
<keyword evidence="1" id="KW-0863">Zinc-finger</keyword>
<dbReference type="PROSITE" id="PS50158">
    <property type="entry name" value="ZF_CCHC"/>
    <property type="match status" value="1"/>
</dbReference>